<keyword evidence="2" id="KW-1185">Reference proteome</keyword>
<reference evidence="1 2" key="1">
    <citation type="submission" date="2017-01" db="EMBL/GenBank/DDBJ databases">
        <authorList>
            <person name="Erauso G."/>
        </authorList>
    </citation>
    <scope>NUCLEOTIDE SEQUENCE [LARGE SCALE GENOMIC DNA]</scope>
    <source>
        <strain evidence="1">MESINF1</strain>
    </source>
</reference>
<accession>A0A7Z7LEQ8</accession>
<dbReference type="Proteomes" id="UP000250796">
    <property type="component" value="Chromosome MESINF"/>
</dbReference>
<protein>
    <submittedName>
        <fullName evidence="1">Uncharacterized protein</fullName>
    </submittedName>
</protein>
<evidence type="ECO:0000313" key="2">
    <source>
        <dbReference type="Proteomes" id="UP000250796"/>
    </source>
</evidence>
<evidence type="ECO:0000313" key="1">
    <source>
        <dbReference type="EMBL" id="SSC12731.1"/>
    </source>
</evidence>
<dbReference type="EMBL" id="LS974202">
    <property type="protein sequence ID" value="SSC12731.1"/>
    <property type="molecule type" value="Genomic_DNA"/>
</dbReference>
<name>A0A7Z7LEQ8_9BACT</name>
<dbReference type="KEGG" id="minf:MESINF_1287"/>
<organism evidence="1 2">
    <name type="scientific">Mesotoga infera</name>
    <dbReference type="NCBI Taxonomy" id="1236046"/>
    <lineage>
        <taxon>Bacteria</taxon>
        <taxon>Thermotogati</taxon>
        <taxon>Thermotogota</taxon>
        <taxon>Thermotogae</taxon>
        <taxon>Kosmotogales</taxon>
        <taxon>Kosmotogaceae</taxon>
        <taxon>Mesotoga</taxon>
    </lineage>
</organism>
<gene>
    <name evidence="1" type="ORF">MESINF_1287</name>
</gene>
<dbReference type="AlphaFoldDB" id="A0A7Z7LEQ8"/>
<sequence>MKGSVLGSPRFQFLIGSLEACGAGLQKADRGEEFQFLIGSLEANPSNPIPAT</sequence>
<proteinExistence type="predicted"/>